<dbReference type="Pfam" id="PF14743">
    <property type="entry name" value="DNA_ligase_OB_2"/>
    <property type="match status" value="1"/>
</dbReference>
<dbReference type="InterPro" id="IPR012340">
    <property type="entry name" value="NA-bd_OB-fold"/>
</dbReference>
<keyword evidence="11" id="KW-1185">Reference proteome</keyword>
<dbReference type="InterPro" id="IPR050326">
    <property type="entry name" value="NAD_dep_DNA_ligaseB"/>
</dbReference>
<proteinExistence type="inferred from homology"/>
<accession>A0A0S0N7Z6</accession>
<dbReference type="Pfam" id="PF01068">
    <property type="entry name" value="DNA_ligase_A_M"/>
    <property type="match status" value="1"/>
</dbReference>
<dbReference type="Gene3D" id="3.30.1490.70">
    <property type="match status" value="1"/>
</dbReference>
<evidence type="ECO:0000259" key="8">
    <source>
        <dbReference type="Pfam" id="PF01068"/>
    </source>
</evidence>
<keyword evidence="7" id="KW-0234">DNA repair</keyword>
<protein>
    <recommendedName>
        <fullName evidence="3">DNA ligase</fullName>
    </recommendedName>
</protein>
<dbReference type="CDD" id="cd07896">
    <property type="entry name" value="Adenylation_kDNA_ligase_like"/>
    <property type="match status" value="1"/>
</dbReference>
<dbReference type="Gene3D" id="2.40.50.140">
    <property type="entry name" value="Nucleic acid-binding proteins"/>
    <property type="match status" value="1"/>
</dbReference>
<dbReference type="OrthoDB" id="4300at10239"/>
<evidence type="ECO:0000256" key="6">
    <source>
        <dbReference type="ARBA" id="ARBA00022763"/>
    </source>
</evidence>
<gene>
    <name evidence="10" type="ORF">PaMx74_11</name>
</gene>
<dbReference type="SUPFAM" id="SSF50249">
    <property type="entry name" value="Nucleic acid-binding proteins"/>
    <property type="match status" value="1"/>
</dbReference>
<dbReference type="GO" id="GO:0006260">
    <property type="term" value="P:DNA replication"/>
    <property type="evidence" value="ECO:0007669"/>
    <property type="project" value="UniProtKB-KW"/>
</dbReference>
<dbReference type="EMBL" id="JQ067093">
    <property type="protein sequence ID" value="ALH23534.1"/>
    <property type="molecule type" value="Genomic_DNA"/>
</dbReference>
<dbReference type="GO" id="GO:0005524">
    <property type="term" value="F:ATP binding"/>
    <property type="evidence" value="ECO:0007669"/>
    <property type="project" value="InterPro"/>
</dbReference>
<evidence type="ECO:0000259" key="9">
    <source>
        <dbReference type="Pfam" id="PF14743"/>
    </source>
</evidence>
<dbReference type="GO" id="GO:0006281">
    <property type="term" value="P:DNA repair"/>
    <property type="evidence" value="ECO:0007669"/>
    <property type="project" value="UniProtKB-KW"/>
</dbReference>
<dbReference type="Proteomes" id="UP000203864">
    <property type="component" value="Segment"/>
</dbReference>
<dbReference type="GO" id="GO:0006310">
    <property type="term" value="P:DNA recombination"/>
    <property type="evidence" value="ECO:0007669"/>
    <property type="project" value="InterPro"/>
</dbReference>
<feature type="domain" description="DNA ligase OB-like" evidence="9">
    <location>
        <begin position="227"/>
        <end position="294"/>
    </location>
</feature>
<evidence type="ECO:0000256" key="7">
    <source>
        <dbReference type="ARBA" id="ARBA00023204"/>
    </source>
</evidence>
<evidence type="ECO:0000256" key="3">
    <source>
        <dbReference type="ARBA" id="ARBA00013308"/>
    </source>
</evidence>
<dbReference type="InterPro" id="IPR029319">
    <property type="entry name" value="DNA_ligase_OB"/>
</dbReference>
<dbReference type="InterPro" id="IPR012310">
    <property type="entry name" value="DNA_ligase_ATP-dep_cent"/>
</dbReference>
<dbReference type="KEGG" id="vg:26626461"/>
<keyword evidence="6" id="KW-0227">DNA damage</keyword>
<dbReference type="SUPFAM" id="SSF56091">
    <property type="entry name" value="DNA ligase/mRNA capping enzyme, catalytic domain"/>
    <property type="match status" value="1"/>
</dbReference>
<dbReference type="GeneID" id="26626461"/>
<dbReference type="GO" id="GO:0003910">
    <property type="term" value="F:DNA ligase (ATP) activity"/>
    <property type="evidence" value="ECO:0007669"/>
    <property type="project" value="InterPro"/>
</dbReference>
<dbReference type="PANTHER" id="PTHR47810">
    <property type="entry name" value="DNA LIGASE"/>
    <property type="match status" value="1"/>
</dbReference>
<organism evidence="10 11">
    <name type="scientific">Pseudomonas phage PaMx74</name>
    <dbReference type="NCBI Taxonomy" id="1175663"/>
    <lineage>
        <taxon>Viruses</taxon>
        <taxon>Duplodnaviria</taxon>
        <taxon>Heunggongvirae</taxon>
        <taxon>Uroviricota</taxon>
        <taxon>Caudoviricetes</taxon>
        <taxon>Mesyanzhinovviridae</taxon>
        <taxon>Bradleyvirinae</taxon>
        <taxon>Cinvestavvirus</taxon>
        <taxon>Cinvestavvirus PaMx74</taxon>
        <taxon>Pamexvirus PaMx74</taxon>
    </lineage>
</organism>
<sequence length="299" mass="32630">MSEKPFRPMLAATVADVASLRWPLLASPKLDGIRAIVRGGVVVSRNLKPIPNQRVQAIFGKDWLEGLDGELLVGDPTDPRAFLGTTSGVMSRDGEPDVFFHVFDCCREPGRPYHERLGMARDLVTGSGRSLIVEQTVVTSVEEVNAYEAAQLALGYEGVMLRDARSPYKNGRGTLSKQDLMKLKQFEDAEAVVEGFEELLHNSNEASTSALGLTERGHSKDGMVGMGTLGALRVVGRGGRWDGVRFNVGSGFDAATRAAIWADRAGWEGRLVKFKFFPIGSKEAPRFPIFLGERHPDDA</sequence>
<comment type="similarity">
    <text evidence="2">Belongs to the ATP-dependent DNA ligase family.</text>
</comment>
<evidence type="ECO:0000256" key="5">
    <source>
        <dbReference type="ARBA" id="ARBA00022705"/>
    </source>
</evidence>
<keyword evidence="4 10" id="KW-0436">Ligase</keyword>
<reference evidence="10 11" key="1">
    <citation type="journal article" date="2012" name="Appl. Environ. Microbiol.">
        <title>High Diversity and Novel Species of Pseudomonas aeruginosa Bacteriophages.</title>
        <authorList>
            <person name="Sepulveda-Robles O."/>
            <person name="Kameyama L."/>
            <person name="Guarneros G."/>
        </authorList>
    </citation>
    <scope>NUCLEOTIDE SEQUENCE [LARGE SCALE GENOMIC DNA]</scope>
</reference>
<keyword evidence="5" id="KW-0235">DNA replication</keyword>
<comment type="cofactor">
    <cofactor evidence="1">
        <name>a divalent metal cation</name>
        <dbReference type="ChEBI" id="CHEBI:60240"/>
    </cofactor>
</comment>
<evidence type="ECO:0000313" key="10">
    <source>
        <dbReference type="EMBL" id="ALH23534.1"/>
    </source>
</evidence>
<evidence type="ECO:0000256" key="1">
    <source>
        <dbReference type="ARBA" id="ARBA00001968"/>
    </source>
</evidence>
<evidence type="ECO:0000256" key="2">
    <source>
        <dbReference type="ARBA" id="ARBA00007572"/>
    </source>
</evidence>
<dbReference type="Gene3D" id="3.30.470.30">
    <property type="entry name" value="DNA ligase/mRNA capping enzyme"/>
    <property type="match status" value="1"/>
</dbReference>
<dbReference type="PANTHER" id="PTHR47810:SF1">
    <property type="entry name" value="DNA LIGASE B"/>
    <property type="match status" value="1"/>
</dbReference>
<dbReference type="RefSeq" id="YP_009199450.1">
    <property type="nucleotide sequence ID" value="NC_028809.1"/>
</dbReference>
<evidence type="ECO:0000256" key="4">
    <source>
        <dbReference type="ARBA" id="ARBA00022598"/>
    </source>
</evidence>
<evidence type="ECO:0000313" key="11">
    <source>
        <dbReference type="Proteomes" id="UP000203864"/>
    </source>
</evidence>
<name>A0A0S0N7Z6_9CAUD</name>
<feature type="domain" description="ATP-dependent DNA ligase family profile" evidence="8">
    <location>
        <begin position="8"/>
        <end position="184"/>
    </location>
</feature>
<dbReference type="CDD" id="cd08041">
    <property type="entry name" value="OBF_kDNA_ligase_like"/>
    <property type="match status" value="1"/>
</dbReference>